<dbReference type="AlphaFoldDB" id="A0A8H4QTU4"/>
<name>A0A8H4QTU4_9AGAR</name>
<protein>
    <recommendedName>
        <fullName evidence="2">Nephrocystin 3-like N-terminal domain-containing protein</fullName>
    </recommendedName>
</protein>
<keyword evidence="4" id="KW-1185">Reference proteome</keyword>
<evidence type="ECO:0000259" key="2">
    <source>
        <dbReference type="Pfam" id="PF24883"/>
    </source>
</evidence>
<dbReference type="InterPro" id="IPR027417">
    <property type="entry name" value="P-loop_NTPase"/>
</dbReference>
<dbReference type="InterPro" id="IPR056884">
    <property type="entry name" value="NPHP3-like_N"/>
</dbReference>
<evidence type="ECO:0000256" key="1">
    <source>
        <dbReference type="ARBA" id="ARBA00022737"/>
    </source>
</evidence>
<sequence length="697" mass="79334">MLPRSTPMISSDRGVFINGGEFHQHNYHGQTLPGNEAPFDILKGAVASNALHDSGASFDKPKCHPRTRVKIREIIMHWILGEDKDGWQKAGKQFMWLSGAAGCGKSAIAQSTIEVCIGRGIRLASFFFSRSDSTRNHAGSLVATLAYQLYCAFPGTELRKDILSTIAEEPLIFKKTLQQQFTALILKPLTNHLSKPQSTQQPVPFLIVIDGLDECIDRSAQKAILTGVAKCMRTSNSCFPIFIASRPEHDIKLSFGTKLLQDIHTRLSLDLADDEYNADSDIRLYLVDRFAEIKDDFDNRATGRNLAHDWPGDEVIEMLVKKSSRQFIYAATVIRYVESTRHRPDHRLDVVLNLRPVNGDHPFAELDALYATILESAIDIEKVLLVLSLPSMNFDVSCSMIEKLLSYDEGDVETLFCDLGALVQVYKKYDQRLLRFLHASFREYLYDAARSKQFYINMDYQTIKHVIHALQYLASCCSSFLNFTQSTAAIAVYILRNIPYRSGQDRISQITISHELRQSMLSFPLEKFLAPRSTSTLTYWPVLRDFVTPFLQLLEAMVLTDPTSSHIQDHQLGILRSILLPQIQQYFNDDRPALVLVLFYHLASHRFVPILQRQYSAKKYSPDKRYSTPFYPAPDFDAGDILSLSCPWMGWGIPRRDNIYHDFVRQLLRDPGRPTKYALGPVMYEKAALHCFKELPN</sequence>
<dbReference type="Gene3D" id="3.40.50.300">
    <property type="entry name" value="P-loop containing nucleotide triphosphate hydrolases"/>
    <property type="match status" value="1"/>
</dbReference>
<dbReference type="SUPFAM" id="SSF52540">
    <property type="entry name" value="P-loop containing nucleoside triphosphate hydrolases"/>
    <property type="match status" value="1"/>
</dbReference>
<accession>A0A8H4QTU4</accession>
<proteinExistence type="predicted"/>
<dbReference type="PANTHER" id="PTHR10039">
    <property type="entry name" value="AMELOGENIN"/>
    <property type="match status" value="1"/>
</dbReference>
<reference evidence="3 4" key="1">
    <citation type="submission" date="2019-12" db="EMBL/GenBank/DDBJ databases">
        <authorList>
            <person name="Floudas D."/>
            <person name="Bentzer J."/>
            <person name="Ahren D."/>
            <person name="Johansson T."/>
            <person name="Persson P."/>
            <person name="Tunlid A."/>
        </authorList>
    </citation>
    <scope>NUCLEOTIDE SEQUENCE [LARGE SCALE GENOMIC DNA]</scope>
    <source>
        <strain evidence="3 4">CBS 102.39</strain>
    </source>
</reference>
<evidence type="ECO:0000313" key="4">
    <source>
        <dbReference type="Proteomes" id="UP000521872"/>
    </source>
</evidence>
<comment type="caution">
    <text evidence="3">The sequence shown here is derived from an EMBL/GenBank/DDBJ whole genome shotgun (WGS) entry which is preliminary data.</text>
</comment>
<keyword evidence="1" id="KW-0677">Repeat</keyword>
<dbReference type="Proteomes" id="UP000521872">
    <property type="component" value="Unassembled WGS sequence"/>
</dbReference>
<feature type="domain" description="Nephrocystin 3-like N-terminal" evidence="2">
    <location>
        <begin position="77"/>
        <end position="246"/>
    </location>
</feature>
<dbReference type="Pfam" id="PF24883">
    <property type="entry name" value="NPHP3_N"/>
    <property type="match status" value="1"/>
</dbReference>
<dbReference type="EMBL" id="JAACJL010000030">
    <property type="protein sequence ID" value="KAF4617269.1"/>
    <property type="molecule type" value="Genomic_DNA"/>
</dbReference>
<evidence type="ECO:0000313" key="3">
    <source>
        <dbReference type="EMBL" id="KAF4617269.1"/>
    </source>
</evidence>
<organism evidence="3 4">
    <name type="scientific">Agrocybe pediades</name>
    <dbReference type="NCBI Taxonomy" id="84607"/>
    <lineage>
        <taxon>Eukaryota</taxon>
        <taxon>Fungi</taxon>
        <taxon>Dikarya</taxon>
        <taxon>Basidiomycota</taxon>
        <taxon>Agaricomycotina</taxon>
        <taxon>Agaricomycetes</taxon>
        <taxon>Agaricomycetidae</taxon>
        <taxon>Agaricales</taxon>
        <taxon>Agaricineae</taxon>
        <taxon>Strophariaceae</taxon>
        <taxon>Agrocybe</taxon>
    </lineage>
</organism>
<gene>
    <name evidence="3" type="ORF">D9613_006361</name>
</gene>